<comment type="caution">
    <text evidence="1">The sequence shown here is derived from an EMBL/GenBank/DDBJ whole genome shotgun (WGS) entry which is preliminary data.</text>
</comment>
<gene>
    <name evidence="1" type="ORF">PoB_007509700</name>
</gene>
<name>A0AAV4DX41_9GAST</name>
<sequence length="97" mass="10776">MSKQRHDWRKKKVVAGGPVVNELQQNGFEPATNAVPTKSNSLRSHRSRRAVIPEPGAIENCDLNCDGGTRTTEHRKDSFLTAAAVSTAHPWVKDWLD</sequence>
<evidence type="ECO:0000313" key="1">
    <source>
        <dbReference type="EMBL" id="GFO48592.1"/>
    </source>
</evidence>
<proteinExistence type="predicted"/>
<accession>A0AAV4DX41</accession>
<protein>
    <submittedName>
        <fullName evidence="1">Uncharacterized protein</fullName>
    </submittedName>
</protein>
<organism evidence="1 2">
    <name type="scientific">Plakobranchus ocellatus</name>
    <dbReference type="NCBI Taxonomy" id="259542"/>
    <lineage>
        <taxon>Eukaryota</taxon>
        <taxon>Metazoa</taxon>
        <taxon>Spiralia</taxon>
        <taxon>Lophotrochozoa</taxon>
        <taxon>Mollusca</taxon>
        <taxon>Gastropoda</taxon>
        <taxon>Heterobranchia</taxon>
        <taxon>Euthyneura</taxon>
        <taxon>Panpulmonata</taxon>
        <taxon>Sacoglossa</taxon>
        <taxon>Placobranchoidea</taxon>
        <taxon>Plakobranchidae</taxon>
        <taxon>Plakobranchus</taxon>
    </lineage>
</organism>
<dbReference type="EMBL" id="BLXT01008438">
    <property type="protein sequence ID" value="GFO48592.1"/>
    <property type="molecule type" value="Genomic_DNA"/>
</dbReference>
<keyword evidence="2" id="KW-1185">Reference proteome</keyword>
<dbReference type="AlphaFoldDB" id="A0AAV4DX41"/>
<reference evidence="1 2" key="1">
    <citation type="journal article" date="2021" name="Elife">
        <title>Chloroplast acquisition without the gene transfer in kleptoplastic sea slugs, Plakobranchus ocellatus.</title>
        <authorList>
            <person name="Maeda T."/>
            <person name="Takahashi S."/>
            <person name="Yoshida T."/>
            <person name="Shimamura S."/>
            <person name="Takaki Y."/>
            <person name="Nagai Y."/>
            <person name="Toyoda A."/>
            <person name="Suzuki Y."/>
            <person name="Arimoto A."/>
            <person name="Ishii H."/>
            <person name="Satoh N."/>
            <person name="Nishiyama T."/>
            <person name="Hasebe M."/>
            <person name="Maruyama T."/>
            <person name="Minagawa J."/>
            <person name="Obokata J."/>
            <person name="Shigenobu S."/>
        </authorList>
    </citation>
    <scope>NUCLEOTIDE SEQUENCE [LARGE SCALE GENOMIC DNA]</scope>
</reference>
<dbReference type="Proteomes" id="UP000735302">
    <property type="component" value="Unassembled WGS sequence"/>
</dbReference>
<evidence type="ECO:0000313" key="2">
    <source>
        <dbReference type="Proteomes" id="UP000735302"/>
    </source>
</evidence>